<dbReference type="InterPro" id="IPR011010">
    <property type="entry name" value="DNA_brk_join_enz"/>
</dbReference>
<dbReference type="PANTHER" id="PTHR30349:SF64">
    <property type="entry name" value="PROPHAGE INTEGRASE INTD-RELATED"/>
    <property type="match status" value="1"/>
</dbReference>
<evidence type="ECO:0000259" key="2">
    <source>
        <dbReference type="PROSITE" id="PS51898"/>
    </source>
</evidence>
<dbReference type="Proteomes" id="UP000617426">
    <property type="component" value="Unassembled WGS sequence"/>
</dbReference>
<dbReference type="GO" id="GO:0003677">
    <property type="term" value="F:DNA binding"/>
    <property type="evidence" value="ECO:0007669"/>
    <property type="project" value="InterPro"/>
</dbReference>
<evidence type="ECO:0000256" key="1">
    <source>
        <dbReference type="ARBA" id="ARBA00023172"/>
    </source>
</evidence>
<organism evidence="3 4">
    <name type="scientific">Schaalia hyovaginalis</name>
    <dbReference type="NCBI Taxonomy" id="29316"/>
    <lineage>
        <taxon>Bacteria</taxon>
        <taxon>Bacillati</taxon>
        <taxon>Actinomycetota</taxon>
        <taxon>Actinomycetes</taxon>
        <taxon>Actinomycetales</taxon>
        <taxon>Actinomycetaceae</taxon>
        <taxon>Schaalia</taxon>
    </lineage>
</organism>
<dbReference type="InterPro" id="IPR013762">
    <property type="entry name" value="Integrase-like_cat_sf"/>
</dbReference>
<dbReference type="Pfam" id="PF00589">
    <property type="entry name" value="Phage_integrase"/>
    <property type="match status" value="1"/>
</dbReference>
<evidence type="ECO:0000313" key="4">
    <source>
        <dbReference type="Proteomes" id="UP000617426"/>
    </source>
</evidence>
<dbReference type="RefSeq" id="WP_407822436.1">
    <property type="nucleotide sequence ID" value="NZ_JACHMK010000001.1"/>
</dbReference>
<protein>
    <submittedName>
        <fullName evidence="3">Integrase</fullName>
    </submittedName>
</protein>
<dbReference type="EMBL" id="JACHMK010000001">
    <property type="protein sequence ID" value="MBB6335421.1"/>
    <property type="molecule type" value="Genomic_DNA"/>
</dbReference>
<dbReference type="GO" id="GO:0006310">
    <property type="term" value="P:DNA recombination"/>
    <property type="evidence" value="ECO:0007669"/>
    <property type="project" value="UniProtKB-KW"/>
</dbReference>
<name>A0A923IZJ9_9ACTO</name>
<dbReference type="Gene3D" id="1.10.443.10">
    <property type="entry name" value="Intergrase catalytic core"/>
    <property type="match status" value="1"/>
</dbReference>
<accession>A0A923IZJ9</accession>
<dbReference type="InterPro" id="IPR002104">
    <property type="entry name" value="Integrase_catalytic"/>
</dbReference>
<gene>
    <name evidence="3" type="ORF">HD592_001986</name>
</gene>
<dbReference type="InterPro" id="IPR050090">
    <property type="entry name" value="Tyrosine_recombinase_XerCD"/>
</dbReference>
<dbReference type="GO" id="GO:0015074">
    <property type="term" value="P:DNA integration"/>
    <property type="evidence" value="ECO:0007669"/>
    <property type="project" value="InterPro"/>
</dbReference>
<sequence>MFFRWYYGPDALRKSPALALPRVTCPPGIPRPTPREVLDDGLQAASERVELILSLAACAGLRATEISQVHANDLVDDLEGFSLVVHGKGGRIRQVPLPTWLAFRVESACDQGKGWAFPSKYGGHISGARVSELGSQALPGRWTLHTLRHRFATLAYRADRDLLTVQRLLGHASVQTTQRYAEPPHNALRRAVRAADIHRN</sequence>
<keyword evidence="1" id="KW-0233">DNA recombination</keyword>
<dbReference type="CDD" id="cd00397">
    <property type="entry name" value="DNA_BRE_C"/>
    <property type="match status" value="1"/>
</dbReference>
<evidence type="ECO:0000313" key="3">
    <source>
        <dbReference type="EMBL" id="MBB6335421.1"/>
    </source>
</evidence>
<feature type="domain" description="Tyr recombinase" evidence="2">
    <location>
        <begin position="28"/>
        <end position="193"/>
    </location>
</feature>
<dbReference type="AlphaFoldDB" id="A0A923IZJ9"/>
<dbReference type="PANTHER" id="PTHR30349">
    <property type="entry name" value="PHAGE INTEGRASE-RELATED"/>
    <property type="match status" value="1"/>
</dbReference>
<comment type="caution">
    <text evidence="3">The sequence shown here is derived from an EMBL/GenBank/DDBJ whole genome shotgun (WGS) entry which is preliminary data.</text>
</comment>
<dbReference type="SUPFAM" id="SSF56349">
    <property type="entry name" value="DNA breaking-rejoining enzymes"/>
    <property type="match status" value="1"/>
</dbReference>
<reference evidence="3" key="1">
    <citation type="submission" date="2020-08" db="EMBL/GenBank/DDBJ databases">
        <title>Sequencing the genomes of 1000 actinobacteria strains.</title>
        <authorList>
            <person name="Klenk H.-P."/>
        </authorList>
    </citation>
    <scope>NUCLEOTIDE SEQUENCE</scope>
    <source>
        <strain evidence="3">DSM 10695</strain>
    </source>
</reference>
<dbReference type="PROSITE" id="PS51898">
    <property type="entry name" value="TYR_RECOMBINASE"/>
    <property type="match status" value="1"/>
</dbReference>
<keyword evidence="4" id="KW-1185">Reference proteome</keyword>
<proteinExistence type="predicted"/>